<evidence type="ECO:0000259" key="1">
    <source>
        <dbReference type="Pfam" id="PF16201"/>
    </source>
</evidence>
<dbReference type="InterPro" id="IPR032436">
    <property type="entry name" value="URB1_C"/>
</dbReference>
<proteinExistence type="predicted"/>
<dbReference type="WBParaSite" id="EEL_0000612001-mRNA-1">
    <property type="protein sequence ID" value="EEL_0000612001-mRNA-1"/>
    <property type="gene ID" value="EEL_0000612001"/>
</dbReference>
<dbReference type="GO" id="GO:0005730">
    <property type="term" value="C:nucleolus"/>
    <property type="evidence" value="ECO:0007669"/>
    <property type="project" value="TreeGrafter"/>
</dbReference>
<accession>A0A0R3RVI4</accession>
<dbReference type="GO" id="GO:0000463">
    <property type="term" value="P:maturation of LSU-rRNA from tricistronic rRNA transcript (SSU-rRNA, 5.8S rRNA, LSU-rRNA)"/>
    <property type="evidence" value="ECO:0007669"/>
    <property type="project" value="TreeGrafter"/>
</dbReference>
<dbReference type="STRING" id="1147741.A0A0R3RVI4"/>
<dbReference type="Proteomes" id="UP000050640">
    <property type="component" value="Unplaced"/>
</dbReference>
<dbReference type="InterPro" id="IPR039844">
    <property type="entry name" value="URB1"/>
</dbReference>
<dbReference type="PANTHER" id="PTHR13500:SF0">
    <property type="entry name" value="NUCLEOLAR PRE-RIBOSOMAL-ASSOCIATED PROTEIN 1"/>
    <property type="match status" value="1"/>
</dbReference>
<keyword evidence="2" id="KW-1185">Reference proteome</keyword>
<dbReference type="AlphaFoldDB" id="A0A0R3RVI4"/>
<reference evidence="3" key="1">
    <citation type="submission" date="2017-02" db="UniProtKB">
        <authorList>
            <consortium name="WormBaseParasite"/>
        </authorList>
    </citation>
    <scope>IDENTIFICATION</scope>
</reference>
<feature type="domain" description="URB1 C-terminal" evidence="1">
    <location>
        <begin position="190"/>
        <end position="397"/>
    </location>
</feature>
<dbReference type="PANTHER" id="PTHR13500">
    <property type="entry name" value="NUCLEOLAR PRERIBOSOMAL-ASSOCIATED PROTEIN 1"/>
    <property type="match status" value="1"/>
</dbReference>
<evidence type="ECO:0000313" key="3">
    <source>
        <dbReference type="WBParaSite" id="EEL_0000612001-mRNA-1"/>
    </source>
</evidence>
<dbReference type="Pfam" id="PF16201">
    <property type="entry name" value="NopRA1"/>
    <property type="match status" value="1"/>
</dbReference>
<organism evidence="2 3">
    <name type="scientific">Elaeophora elaphi</name>
    <dbReference type="NCBI Taxonomy" id="1147741"/>
    <lineage>
        <taxon>Eukaryota</taxon>
        <taxon>Metazoa</taxon>
        <taxon>Ecdysozoa</taxon>
        <taxon>Nematoda</taxon>
        <taxon>Chromadorea</taxon>
        <taxon>Rhabditida</taxon>
        <taxon>Spirurina</taxon>
        <taxon>Spiruromorpha</taxon>
        <taxon>Filarioidea</taxon>
        <taxon>Onchocercidae</taxon>
        <taxon>Elaeophora</taxon>
    </lineage>
</organism>
<evidence type="ECO:0000313" key="2">
    <source>
        <dbReference type="Proteomes" id="UP000050640"/>
    </source>
</evidence>
<protein>
    <submittedName>
        <fullName evidence="3">NopRA1 domain-containing protein</fullName>
    </submittedName>
</protein>
<dbReference type="GO" id="GO:0000466">
    <property type="term" value="P:maturation of 5.8S rRNA from tricistronic rRNA transcript (SSU-rRNA, 5.8S rRNA, LSU-rRNA)"/>
    <property type="evidence" value="ECO:0007669"/>
    <property type="project" value="TreeGrafter"/>
</dbReference>
<name>A0A0R3RVI4_9BILA</name>
<sequence length="499" mass="58579">MHVIMTSPKRKKIERSEDNIEAIISEVLLEDCDLDVTTVLTLRNHLQNSKDNIDQRIIIRLLCEYDAMELEKDKAIFDILCMLERSYQISLRPFFPMVWGKRAKDNYERLRQLGHALHTKLTSDQVLDYLNPKLMWNTLLKSEQTTSIKISGKDSSNHFYDARFILRLLATLIDDGAKINCRKFIDVNGLSLAFAATSFISRSERCVAYLVLRRFLFHLTKLDGDSFPEKCLYIYLLQIFKNSIENPIQRLPHVVAHFFSRVTKLILHPEDPVYQPILSFLLLKPNVDVHNVPEIYKLLLSSSTQHHEKERHWCLHLILDSLIEPNDYNILQKRWDMKTLKSNNEKSRYGVKLLLSLFGSVIADQETKKYILLSLRTILRHRSLANDLYVRQNLHSWIVLTLQNKTVTRWERIFLCQLFVTLVTHIKELHCDKLNTESIEDNWRKTIVYKTCRMLGNKVCDELEKENDNAKSVWLPKLKQLLCENSWAPSLESSRTVKN</sequence>